<reference evidence="2 3" key="2">
    <citation type="submission" date="2018-11" db="EMBL/GenBank/DDBJ databases">
        <authorList>
            <consortium name="Pathogen Informatics"/>
        </authorList>
    </citation>
    <scope>NUCLEOTIDE SEQUENCE [LARGE SCALE GENOMIC DNA]</scope>
</reference>
<proteinExistence type="predicted"/>
<evidence type="ECO:0000313" key="4">
    <source>
        <dbReference type="WBParaSite" id="GPUH_0000917801-mRNA-1"/>
    </source>
</evidence>
<name>A0A183DKC7_9BILA</name>
<sequence>MDDNGPDGDTSNVVRDTPVDLTAPSFIPEELMLQPSNETSNDARYLDELVKDLSILASYRIDHPGKLRHAYELLYTEVNRVLDAINESQREANATRNNGYSNTWQGPGTLL</sequence>
<gene>
    <name evidence="2" type="ORF">GPUH_LOCUS9170</name>
</gene>
<evidence type="ECO:0000256" key="1">
    <source>
        <dbReference type="SAM" id="MobiDB-lite"/>
    </source>
</evidence>
<feature type="region of interest" description="Disordered" evidence="1">
    <location>
        <begin position="1"/>
        <end position="21"/>
    </location>
</feature>
<dbReference type="WBParaSite" id="GPUH_0000917801-mRNA-1">
    <property type="protein sequence ID" value="GPUH_0000917801-mRNA-1"/>
    <property type="gene ID" value="GPUH_0000917801"/>
</dbReference>
<protein>
    <submittedName>
        <fullName evidence="2 4">Uncharacterized protein</fullName>
    </submittedName>
</protein>
<reference evidence="4" key="1">
    <citation type="submission" date="2016-06" db="UniProtKB">
        <authorList>
            <consortium name="WormBaseParasite"/>
        </authorList>
    </citation>
    <scope>IDENTIFICATION</scope>
</reference>
<dbReference type="Proteomes" id="UP000271098">
    <property type="component" value="Unassembled WGS sequence"/>
</dbReference>
<dbReference type="AlphaFoldDB" id="A0A183DKC7"/>
<organism evidence="4">
    <name type="scientific">Gongylonema pulchrum</name>
    <dbReference type="NCBI Taxonomy" id="637853"/>
    <lineage>
        <taxon>Eukaryota</taxon>
        <taxon>Metazoa</taxon>
        <taxon>Ecdysozoa</taxon>
        <taxon>Nematoda</taxon>
        <taxon>Chromadorea</taxon>
        <taxon>Rhabditida</taxon>
        <taxon>Spirurina</taxon>
        <taxon>Spiruromorpha</taxon>
        <taxon>Spiruroidea</taxon>
        <taxon>Gongylonematidae</taxon>
        <taxon>Gongylonema</taxon>
    </lineage>
</organism>
<evidence type="ECO:0000313" key="2">
    <source>
        <dbReference type="EMBL" id="VDK68921.1"/>
    </source>
</evidence>
<dbReference type="EMBL" id="UYRT01029061">
    <property type="protein sequence ID" value="VDK68921.1"/>
    <property type="molecule type" value="Genomic_DNA"/>
</dbReference>
<evidence type="ECO:0000313" key="3">
    <source>
        <dbReference type="Proteomes" id="UP000271098"/>
    </source>
</evidence>
<accession>A0A183DKC7</accession>
<keyword evidence="3" id="KW-1185">Reference proteome</keyword>
<feature type="region of interest" description="Disordered" evidence="1">
    <location>
        <begin position="91"/>
        <end position="111"/>
    </location>
</feature>